<evidence type="ECO:0000259" key="4">
    <source>
        <dbReference type="Pfam" id="PF01168"/>
    </source>
</evidence>
<comment type="cofactor">
    <cofactor evidence="1">
        <name>pyridoxal 5'-phosphate</name>
        <dbReference type="ChEBI" id="CHEBI:597326"/>
    </cofactor>
</comment>
<dbReference type="InterPro" id="IPR001608">
    <property type="entry name" value="Ala_racemase_N"/>
</dbReference>
<dbReference type="AlphaFoldDB" id="A0A161Q9Y3"/>
<keyword evidence="3" id="KW-0413">Isomerase</keyword>
<dbReference type="PATRIC" id="fig|520767.4.peg.2165"/>
<evidence type="ECO:0000313" key="5">
    <source>
        <dbReference type="EMBL" id="KYO64608.1"/>
    </source>
</evidence>
<evidence type="ECO:0000256" key="1">
    <source>
        <dbReference type="ARBA" id="ARBA00001933"/>
    </source>
</evidence>
<dbReference type="GO" id="GO:0030170">
    <property type="term" value="F:pyridoxal phosphate binding"/>
    <property type="evidence" value="ECO:0007669"/>
    <property type="project" value="TreeGrafter"/>
</dbReference>
<name>A0A161Q9Y3_9FIRM</name>
<proteinExistence type="predicted"/>
<accession>A0A161Q9Y3</accession>
<dbReference type="Gene3D" id="3.20.20.10">
    <property type="entry name" value="Alanine racemase"/>
    <property type="match status" value="1"/>
</dbReference>
<dbReference type="GO" id="GO:0008784">
    <property type="term" value="F:alanine racemase activity"/>
    <property type="evidence" value="ECO:0007669"/>
    <property type="project" value="TreeGrafter"/>
</dbReference>
<dbReference type="CDD" id="cd06815">
    <property type="entry name" value="PLPDE_III_AR_like_1"/>
    <property type="match status" value="1"/>
</dbReference>
<keyword evidence="6" id="KW-1185">Reference proteome</keyword>
<gene>
    <name evidence="5" type="ORF">ATZ99_20440</name>
</gene>
<comment type="caution">
    <text evidence="5">The sequence shown here is derived from an EMBL/GenBank/DDBJ whole genome shotgun (WGS) entry which is preliminary data.</text>
</comment>
<dbReference type="GO" id="GO:0005829">
    <property type="term" value="C:cytosol"/>
    <property type="evidence" value="ECO:0007669"/>
    <property type="project" value="TreeGrafter"/>
</dbReference>
<dbReference type="InterPro" id="IPR029066">
    <property type="entry name" value="PLP-binding_barrel"/>
</dbReference>
<dbReference type="InterPro" id="IPR000821">
    <property type="entry name" value="Ala_racemase"/>
</dbReference>
<dbReference type="Proteomes" id="UP000075737">
    <property type="component" value="Unassembled WGS sequence"/>
</dbReference>
<evidence type="ECO:0000313" key="6">
    <source>
        <dbReference type="Proteomes" id="UP000075737"/>
    </source>
</evidence>
<dbReference type="RefSeq" id="WP_083947461.1">
    <property type="nucleotide sequence ID" value="NZ_LOHZ01000042.1"/>
</dbReference>
<reference evidence="5 6" key="1">
    <citation type="submission" date="2015-12" db="EMBL/GenBank/DDBJ databases">
        <title>Draft genome of Thermovenabulum gondwanense isolated from a red thermophilic microbial mat colonisisng an outflow channel of a bore well.</title>
        <authorList>
            <person name="Patel B.K."/>
        </authorList>
    </citation>
    <scope>NUCLEOTIDE SEQUENCE [LARGE SCALE GENOMIC DNA]</scope>
    <source>
        <strain evidence="5 6">R270</strain>
    </source>
</reference>
<sequence>MTYPRVEINLSLIKKNAMNIVELCYKYGIEVMGITKGVCALEPVVQTMIEGGVKKLGDSRIKNIVKLKSFGVNLPVYLIRIPMPSEINDVVNFADGSFNSEFEVIKLISQKAVENGKVHKIILMVDVGDLREGVMPEDVKDLVGKILELPGIEFEGIGTNVGCYGGVLPSIENTSILVEIAEELEKFYGIRVKTISGGNTATLKMVEEGVLPRRINQLRIGEAILLGTDSTNFRKIPNTYQNTVILKAQVIEVKTKPSKPIGEIGRDAFGNIPVFEDKGPMKRAIVALGKQDCRIEGLIPDEDHINILGASSDHLILDVTNSLKEIRVGSIIDFKMNYGTMLGLITSPYVEKIVV</sequence>
<dbReference type="STRING" id="520767.ATZ99_20440"/>
<dbReference type="OrthoDB" id="504078at2"/>
<dbReference type="EMBL" id="LOHZ01000042">
    <property type="protein sequence ID" value="KYO64608.1"/>
    <property type="molecule type" value="Genomic_DNA"/>
</dbReference>
<dbReference type="PANTHER" id="PTHR30511:SF3">
    <property type="entry name" value="LYSINE RACEMASE"/>
    <property type="match status" value="1"/>
</dbReference>
<dbReference type="PANTHER" id="PTHR30511">
    <property type="entry name" value="ALANINE RACEMASE"/>
    <property type="match status" value="1"/>
</dbReference>
<dbReference type="Pfam" id="PF01168">
    <property type="entry name" value="Ala_racemase_N"/>
    <property type="match status" value="1"/>
</dbReference>
<organism evidence="5 6">
    <name type="scientific">Thermovenabulum gondwanense</name>
    <dbReference type="NCBI Taxonomy" id="520767"/>
    <lineage>
        <taxon>Bacteria</taxon>
        <taxon>Bacillati</taxon>
        <taxon>Bacillota</taxon>
        <taxon>Clostridia</taxon>
        <taxon>Thermosediminibacterales</taxon>
        <taxon>Thermosediminibacteraceae</taxon>
        <taxon>Thermovenabulum</taxon>
    </lineage>
</organism>
<dbReference type="SUPFAM" id="SSF51419">
    <property type="entry name" value="PLP-binding barrel"/>
    <property type="match status" value="1"/>
</dbReference>
<feature type="domain" description="Alanine racemase N-terminal" evidence="4">
    <location>
        <begin position="8"/>
        <end position="225"/>
    </location>
</feature>
<protein>
    <recommendedName>
        <fullName evidence="4">Alanine racemase N-terminal domain-containing protein</fullName>
    </recommendedName>
</protein>
<evidence type="ECO:0000256" key="3">
    <source>
        <dbReference type="ARBA" id="ARBA00023235"/>
    </source>
</evidence>
<evidence type="ECO:0000256" key="2">
    <source>
        <dbReference type="ARBA" id="ARBA00022898"/>
    </source>
</evidence>
<keyword evidence="2" id="KW-0663">Pyridoxal phosphate</keyword>